<reference evidence="2 3" key="1">
    <citation type="submission" date="2020-08" db="EMBL/GenBank/DDBJ databases">
        <title>Genomic Encyclopedia of Type Strains, Phase IV (KMG-IV): sequencing the most valuable type-strain genomes for metagenomic binning, comparative biology and taxonomic classification.</title>
        <authorList>
            <person name="Goeker M."/>
        </authorList>
    </citation>
    <scope>NUCLEOTIDE SEQUENCE [LARGE SCALE GENOMIC DNA]</scope>
    <source>
        <strain evidence="2 3">DSM 26575</strain>
    </source>
</reference>
<keyword evidence="3" id="KW-1185">Reference proteome</keyword>
<sequence length="562" mass="63544">MKRLSFERLELLSLTERKARTIDFHPKLTIIQGMNGVGKSSVIKSLYWTLGAAPQAIHRDWVAANVKSRLHIRIDDASYSVVRDGRQLAMFDAEGKKLISTNSITHEFGPFLADKLDFGLTLLNRKNEPEVPPPAYAFLPFYMDQDGGWERPLSSFDRLTQYANFKRAIIEYHSGIKPNEFYKISAEKTIAARLKSEALSERNTVAGVVAKLGLDPVFKGIELSAYDHDAAVEELLVRLTDLRDKRQRRAAKLAQVVDERLLLEEQIELARAAARELAADANWAASDGRETIACPTCGTDHRNDFRHRFSILADRDQCFEFVASSLDKIDDLAKEARDVEKEMASTERIIAEVQSTLESEREQVTLKEVIENEGRRQAMSLFNEQISELDEKIGGFEASIVEMEAALKEFNKRQHREQRERFYADKMRRYIDRLNVLNPDYDAVSKITGRIVETGSEQPRVLLAYELALLATIQEFSTAFAAPMVIDSPNQQDQDDTNARSMLSLIIDSRHPQGQTILGTVSMHGIDPGDASVIEFNDKRSVLQSSEFEFVSASLRPVLETL</sequence>
<dbReference type="AlphaFoldDB" id="A0A7W6CTJ0"/>
<dbReference type="Proteomes" id="UP000582090">
    <property type="component" value="Unassembled WGS sequence"/>
</dbReference>
<dbReference type="SUPFAM" id="SSF52540">
    <property type="entry name" value="P-loop containing nucleoside triphosphate hydrolases"/>
    <property type="match status" value="1"/>
</dbReference>
<evidence type="ECO:0000313" key="3">
    <source>
        <dbReference type="Proteomes" id="UP000582090"/>
    </source>
</evidence>
<feature type="coiled-coil region" evidence="1">
    <location>
        <begin position="322"/>
        <end position="363"/>
    </location>
</feature>
<keyword evidence="1" id="KW-0175">Coiled coil</keyword>
<evidence type="ECO:0000313" key="2">
    <source>
        <dbReference type="EMBL" id="MBB3966853.1"/>
    </source>
</evidence>
<proteinExistence type="predicted"/>
<protein>
    <submittedName>
        <fullName evidence="2">Uncharacterized Zn finger protein (UPF0148 family)</fullName>
    </submittedName>
</protein>
<dbReference type="PANTHER" id="PTHR32114:SF2">
    <property type="entry name" value="ABC TRANSPORTER ABCH.3"/>
    <property type="match status" value="1"/>
</dbReference>
<dbReference type="PANTHER" id="PTHR32114">
    <property type="entry name" value="ABC TRANSPORTER ABCH.3"/>
    <property type="match status" value="1"/>
</dbReference>
<accession>A0A7W6CTJ0</accession>
<name>A0A7W6CTJ0_9HYPH</name>
<dbReference type="Gene3D" id="3.40.50.300">
    <property type="entry name" value="P-loop containing nucleotide triphosphate hydrolases"/>
    <property type="match status" value="1"/>
</dbReference>
<organism evidence="2 3">
    <name type="scientific">Rhizobium metallidurans</name>
    <dbReference type="NCBI Taxonomy" id="1265931"/>
    <lineage>
        <taxon>Bacteria</taxon>
        <taxon>Pseudomonadati</taxon>
        <taxon>Pseudomonadota</taxon>
        <taxon>Alphaproteobacteria</taxon>
        <taxon>Hyphomicrobiales</taxon>
        <taxon>Rhizobiaceae</taxon>
        <taxon>Rhizobium/Agrobacterium group</taxon>
        <taxon>Rhizobium</taxon>
    </lineage>
</organism>
<gene>
    <name evidence="2" type="ORF">GGQ67_004545</name>
</gene>
<dbReference type="RefSeq" id="WP_183902319.1">
    <property type="nucleotide sequence ID" value="NZ_JACIDW010000023.1"/>
</dbReference>
<comment type="caution">
    <text evidence="2">The sequence shown here is derived from an EMBL/GenBank/DDBJ whole genome shotgun (WGS) entry which is preliminary data.</text>
</comment>
<dbReference type="EMBL" id="JACIDW010000023">
    <property type="protein sequence ID" value="MBB3966853.1"/>
    <property type="molecule type" value="Genomic_DNA"/>
</dbReference>
<dbReference type="InterPro" id="IPR027417">
    <property type="entry name" value="P-loop_NTPase"/>
</dbReference>
<evidence type="ECO:0000256" key="1">
    <source>
        <dbReference type="SAM" id="Coils"/>
    </source>
</evidence>